<dbReference type="Pfam" id="PF02464">
    <property type="entry name" value="CinA"/>
    <property type="match status" value="1"/>
</dbReference>
<reference evidence="2 3" key="1">
    <citation type="journal article" date="2014" name="PLoS ONE">
        <title>An emerging Mycoplasma associated with trichomoniasis, vaginal infection and disease.</title>
        <authorList>
            <consortium name="Vaginal Microbiome Consortium"/>
            <person name="Fettweis J.M."/>
            <person name="Serrano M.G."/>
            <person name="Huang B."/>
            <person name="Brooks J.P."/>
            <person name="Glascock A.L."/>
            <person name="Sheth N.U."/>
            <person name="Strauss J.F.III."/>
            <person name="Jefferson K.K."/>
            <person name="Buck G.A."/>
        </authorList>
    </citation>
    <scope>NUCLEOTIDE SEQUENCE [LARGE SCALE GENOMIC DNA]</scope>
    <source>
        <strain evidence="2 3">VCU_M1</strain>
    </source>
</reference>
<dbReference type="InterPro" id="IPR008136">
    <property type="entry name" value="CinA_C"/>
</dbReference>
<dbReference type="KEGG" id="mgj:MGM1_2670"/>
<keyword evidence="3" id="KW-1185">Reference proteome</keyword>
<name>A0A097SST2_9BACT</name>
<organism evidence="2 3">
    <name type="scientific">Candidatus Malacoplasma girerdii</name>
    <dbReference type="NCBI Taxonomy" id="1318617"/>
    <lineage>
        <taxon>Bacteria</taxon>
        <taxon>Bacillati</taxon>
        <taxon>Mycoplasmatota</taxon>
        <taxon>Mycoplasmoidales</taxon>
        <taxon>Mycoplasmoidaceae</taxon>
        <taxon>Malacoplasma</taxon>
    </lineage>
</organism>
<gene>
    <name evidence="2" type="ORF">MGM1_2670</name>
</gene>
<dbReference type="InterPro" id="IPR036653">
    <property type="entry name" value="CinA-like_C"/>
</dbReference>
<evidence type="ECO:0000313" key="3">
    <source>
        <dbReference type="Proteomes" id="UP000030066"/>
    </source>
</evidence>
<proteinExistence type="predicted"/>
<sequence length="161" mass="17515">MIHPLVSKIHSILKKHNLKLSTCESVTSGLIGSYLTSIDGSSNNYLGGLIVYNANLKMKLAHVESELINKYGTVSYEVACQMALNTNKLVKSDVAISITGNAGSSPIENKPTGQAYLAVAILDKVACIQVNTISKNRNDIKLEFVDLALNFLYKQLTEVDK</sequence>
<dbReference type="Proteomes" id="UP000030066">
    <property type="component" value="Chromosome"/>
</dbReference>
<dbReference type="EMBL" id="CP007711">
    <property type="protein sequence ID" value="AIV03641.1"/>
    <property type="molecule type" value="Genomic_DNA"/>
</dbReference>
<feature type="domain" description="CinA C-terminal" evidence="1">
    <location>
        <begin position="4"/>
        <end position="155"/>
    </location>
</feature>
<protein>
    <submittedName>
        <fullName evidence="2">Competence-damage inducible protein</fullName>
    </submittedName>
</protein>
<dbReference type="HOGENOM" id="CLU_030805_1_2_14"/>
<accession>A0A097SST2</accession>
<dbReference type="Gene3D" id="3.90.950.20">
    <property type="entry name" value="CinA-like"/>
    <property type="match status" value="1"/>
</dbReference>
<dbReference type="SUPFAM" id="SSF142433">
    <property type="entry name" value="CinA-like"/>
    <property type="match status" value="1"/>
</dbReference>
<dbReference type="AlphaFoldDB" id="A0A097SST2"/>
<dbReference type="STRING" id="1318617.MGM1_2670"/>
<dbReference type="NCBIfam" id="TIGR00199">
    <property type="entry name" value="PncC_domain"/>
    <property type="match status" value="1"/>
</dbReference>
<dbReference type="eggNOG" id="COG1546">
    <property type="taxonomic scope" value="Bacteria"/>
</dbReference>
<evidence type="ECO:0000313" key="2">
    <source>
        <dbReference type="EMBL" id="AIV03641.1"/>
    </source>
</evidence>
<evidence type="ECO:0000259" key="1">
    <source>
        <dbReference type="Pfam" id="PF02464"/>
    </source>
</evidence>